<reference evidence="2" key="1">
    <citation type="submission" date="2020-11" db="EMBL/GenBank/DDBJ databases">
        <authorList>
            <person name="Tran Van P."/>
        </authorList>
    </citation>
    <scope>NUCLEOTIDE SEQUENCE</scope>
</reference>
<organism evidence="2">
    <name type="scientific">Oppiella nova</name>
    <dbReference type="NCBI Taxonomy" id="334625"/>
    <lineage>
        <taxon>Eukaryota</taxon>
        <taxon>Metazoa</taxon>
        <taxon>Ecdysozoa</taxon>
        <taxon>Arthropoda</taxon>
        <taxon>Chelicerata</taxon>
        <taxon>Arachnida</taxon>
        <taxon>Acari</taxon>
        <taxon>Acariformes</taxon>
        <taxon>Sarcoptiformes</taxon>
        <taxon>Oribatida</taxon>
        <taxon>Brachypylina</taxon>
        <taxon>Oppioidea</taxon>
        <taxon>Oppiidae</taxon>
        <taxon>Oppiella</taxon>
    </lineage>
</organism>
<dbReference type="EMBL" id="CAJPVJ010001889">
    <property type="protein sequence ID" value="CAG2165456.1"/>
    <property type="molecule type" value="Genomic_DNA"/>
</dbReference>
<proteinExistence type="inferred from homology"/>
<dbReference type="InterPro" id="IPR036291">
    <property type="entry name" value="NAD(P)-bd_dom_sf"/>
</dbReference>
<evidence type="ECO:0000256" key="1">
    <source>
        <dbReference type="RuleBase" id="RU000363"/>
    </source>
</evidence>
<dbReference type="SUPFAM" id="SSF51735">
    <property type="entry name" value="NAD(P)-binding Rossmann-fold domains"/>
    <property type="match status" value="2"/>
</dbReference>
<dbReference type="OrthoDB" id="417891at2759"/>
<dbReference type="EMBL" id="OC916714">
    <property type="protein sequence ID" value="CAD7645038.1"/>
    <property type="molecule type" value="Genomic_DNA"/>
</dbReference>
<evidence type="ECO:0000313" key="2">
    <source>
        <dbReference type="EMBL" id="CAD7645038.1"/>
    </source>
</evidence>
<comment type="similarity">
    <text evidence="1">Belongs to the short-chain dehydrogenases/reductases (SDR) family.</text>
</comment>
<dbReference type="PANTHER" id="PTHR43975:SF2">
    <property type="entry name" value="EG:BACR7A4.14 PROTEIN-RELATED"/>
    <property type="match status" value="1"/>
</dbReference>
<protein>
    <submittedName>
        <fullName evidence="2">Uncharacterized protein</fullName>
    </submittedName>
</protein>
<dbReference type="FunFam" id="3.40.50.720:FF:000084">
    <property type="entry name" value="Short-chain dehydrogenase reductase"/>
    <property type="match status" value="1"/>
</dbReference>
<dbReference type="PANTHER" id="PTHR43975">
    <property type="entry name" value="ZGC:101858"/>
    <property type="match status" value="1"/>
</dbReference>
<sequence length="400" mass="43143">MIVPVTGPYGAVTVTDEGVNSGLFAENVSKVSKQCSDVSPKRLKPLEVVADVTKEEDLQRLLDTTIKTFGKLDFLVNNAGFLQRSGICEPDYIDKCKAILNTNLNSVLYLTHKSIEYLEKSKGNIINISSIAGLRSGKNSSAYHMSKAALDMFTQCMAAELGVKGIRVNSVNPGAVRTNIVRNFNITNEQLSGMWDSRGAKYPVGRCGQGSPNHGLVKSVATPCSDVSPKRLKPLEVVADVTKEEDLQRLLDTTIKTFGKLDILVNNAGAGSLVAITDENFIKNHKWGKLFTSYCMSKAALDMFTKCMAAELGVKGIRVNSVNPGGVRTNYGQANFGLNKDQETAMWDKFCATYPVGRAGEGLDIANAIAFLASDQAEFVTGTIFVIDGGHIAANANIEL</sequence>
<dbReference type="Gene3D" id="3.40.50.720">
    <property type="entry name" value="NAD(P)-binding Rossmann-like Domain"/>
    <property type="match status" value="3"/>
</dbReference>
<dbReference type="PRINTS" id="PR00081">
    <property type="entry name" value="GDHRDH"/>
</dbReference>
<dbReference type="AlphaFoldDB" id="A0A7R9LQV2"/>
<dbReference type="PRINTS" id="PR00080">
    <property type="entry name" value="SDRFAMILY"/>
</dbReference>
<dbReference type="InterPro" id="IPR002347">
    <property type="entry name" value="SDR_fam"/>
</dbReference>
<dbReference type="Pfam" id="PF00106">
    <property type="entry name" value="adh_short"/>
    <property type="match status" value="2"/>
</dbReference>
<dbReference type="Pfam" id="PF13561">
    <property type="entry name" value="adh_short_C2"/>
    <property type="match status" value="1"/>
</dbReference>
<name>A0A7R9LQV2_9ACAR</name>
<evidence type="ECO:0000313" key="3">
    <source>
        <dbReference type="Proteomes" id="UP000728032"/>
    </source>
</evidence>
<dbReference type="Proteomes" id="UP000728032">
    <property type="component" value="Unassembled WGS sequence"/>
</dbReference>
<accession>A0A7R9LQV2</accession>
<keyword evidence="3" id="KW-1185">Reference proteome</keyword>
<gene>
    <name evidence="2" type="ORF">ONB1V03_LOCUS4998</name>
</gene>